<feature type="non-terminal residue" evidence="2">
    <location>
        <position position="1"/>
    </location>
</feature>
<reference evidence="2" key="1">
    <citation type="submission" date="2014-09" db="EMBL/GenBank/DDBJ databases">
        <authorList>
            <person name="Magalhaes I.L.F."/>
            <person name="Oliveira U."/>
            <person name="Santos F.R."/>
            <person name="Vidigal T.H.D.A."/>
            <person name="Brescovit A.D."/>
            <person name="Santos A.J."/>
        </authorList>
    </citation>
    <scope>NUCLEOTIDE SEQUENCE</scope>
</reference>
<feature type="compositionally biased region" description="Low complexity" evidence="1">
    <location>
        <begin position="147"/>
        <end position="160"/>
    </location>
</feature>
<dbReference type="AlphaFoldDB" id="A0A0K8SW84"/>
<name>A0A0K8SW84_LYGHE</name>
<evidence type="ECO:0000313" key="2">
    <source>
        <dbReference type="EMBL" id="JAG57543.1"/>
    </source>
</evidence>
<accession>A0A0K8SW84</accession>
<sequence length="320" mass="35953">GVSVMIRKASPTCSTVLLNIFLFNFLRCLKTNTPDLSMLPEEDYKLLDNKLLPSSGRNAAPRKFLAPRSENSFTHHEDHPPFSLSELSSIPPDAVPHEILLPGFDETLNLKRDSSPSHLSSGRKAAPKILWPGFDETLNSYADELPRSWSKSSRPPSAAPHKLLTPPSHDTYTYAPLIYSSKLTIIRHTAPRAFLLPRSDETFSYNEDDSPFSSSKLSTPYNAAPHEFLTPGSDDMYDEYDEPSYLSKLSSTRHSAPHKFLTPVSDDTYAFDEYDEPFYLSKLSSNRHAAPHKSGSRKLSSKTDDIKKQGKTWVTFNWAT</sequence>
<proteinExistence type="predicted"/>
<organism evidence="2">
    <name type="scientific">Lygus hesperus</name>
    <name type="common">Western plant bug</name>
    <dbReference type="NCBI Taxonomy" id="30085"/>
    <lineage>
        <taxon>Eukaryota</taxon>
        <taxon>Metazoa</taxon>
        <taxon>Ecdysozoa</taxon>
        <taxon>Arthropoda</taxon>
        <taxon>Hexapoda</taxon>
        <taxon>Insecta</taxon>
        <taxon>Pterygota</taxon>
        <taxon>Neoptera</taxon>
        <taxon>Paraneoptera</taxon>
        <taxon>Hemiptera</taxon>
        <taxon>Heteroptera</taxon>
        <taxon>Panheteroptera</taxon>
        <taxon>Cimicomorpha</taxon>
        <taxon>Miridae</taxon>
        <taxon>Mirini</taxon>
        <taxon>Lygus</taxon>
    </lineage>
</organism>
<feature type="region of interest" description="Disordered" evidence="1">
    <location>
        <begin position="146"/>
        <end position="166"/>
    </location>
</feature>
<protein>
    <submittedName>
        <fullName evidence="2">Uncharacterized protein</fullName>
    </submittedName>
</protein>
<dbReference type="EMBL" id="GBRD01008278">
    <property type="protein sequence ID" value="JAG57543.1"/>
    <property type="molecule type" value="Transcribed_RNA"/>
</dbReference>
<evidence type="ECO:0000256" key="1">
    <source>
        <dbReference type="SAM" id="MobiDB-lite"/>
    </source>
</evidence>